<accession>A0A6C0IXW8</accession>
<feature type="compositionally biased region" description="Polar residues" evidence="1">
    <location>
        <begin position="146"/>
        <end position="156"/>
    </location>
</feature>
<evidence type="ECO:0000256" key="1">
    <source>
        <dbReference type="SAM" id="MobiDB-lite"/>
    </source>
</evidence>
<evidence type="ECO:0000313" key="2">
    <source>
        <dbReference type="EMBL" id="QHT97276.1"/>
    </source>
</evidence>
<protein>
    <submittedName>
        <fullName evidence="2">Uncharacterized protein</fullName>
    </submittedName>
</protein>
<reference evidence="2" key="1">
    <citation type="journal article" date="2020" name="Nature">
        <title>Giant virus diversity and host interactions through global metagenomics.</title>
        <authorList>
            <person name="Schulz F."/>
            <person name="Roux S."/>
            <person name="Paez-Espino D."/>
            <person name="Jungbluth S."/>
            <person name="Walsh D.A."/>
            <person name="Denef V.J."/>
            <person name="McMahon K.D."/>
            <person name="Konstantinidis K.T."/>
            <person name="Eloe-Fadrosh E.A."/>
            <person name="Kyrpides N.C."/>
            <person name="Woyke T."/>
        </authorList>
    </citation>
    <scope>NUCLEOTIDE SEQUENCE</scope>
    <source>
        <strain evidence="2">GVMAG-M-3300025138-11</strain>
    </source>
</reference>
<sequence length="170" mass="19136">MSKINCLLLNTNTKIKCIKIDSNTDINNLDIEAIQIGKKGNGDIKRFCDWKLDNYTISIFGWKDGSPGTENKTELPPPEDKDLYFGNILVIKSQNDTLENLTTAEFNLFIEKANGGFEDLGDEDTDTDNDDNEYDLNDSFIDDSPIQANPNYTSESEMSDRITDESDLSD</sequence>
<feature type="compositionally biased region" description="Acidic residues" evidence="1">
    <location>
        <begin position="119"/>
        <end position="136"/>
    </location>
</feature>
<name>A0A6C0IXW8_9ZZZZ</name>
<dbReference type="AlphaFoldDB" id="A0A6C0IXW8"/>
<proteinExistence type="predicted"/>
<organism evidence="2">
    <name type="scientific">viral metagenome</name>
    <dbReference type="NCBI Taxonomy" id="1070528"/>
    <lineage>
        <taxon>unclassified sequences</taxon>
        <taxon>metagenomes</taxon>
        <taxon>organismal metagenomes</taxon>
    </lineage>
</organism>
<feature type="region of interest" description="Disordered" evidence="1">
    <location>
        <begin position="117"/>
        <end position="170"/>
    </location>
</feature>
<dbReference type="EMBL" id="MN740274">
    <property type="protein sequence ID" value="QHT97276.1"/>
    <property type="molecule type" value="Genomic_DNA"/>
</dbReference>